<keyword evidence="1" id="KW-0812">Transmembrane</keyword>
<evidence type="ECO:0000259" key="3">
    <source>
        <dbReference type="Pfam" id="PF26590"/>
    </source>
</evidence>
<reference evidence="5" key="1">
    <citation type="submission" date="2022-09" db="EMBL/GenBank/DDBJ databases">
        <title>Enrichment on poylsaccharides allowed isolation of novel metabolic and taxonomic groups of Haloarchaea.</title>
        <authorList>
            <person name="Sorokin D.Y."/>
            <person name="Elcheninov A.G."/>
            <person name="Khizhniak T.V."/>
            <person name="Kolganova T.V."/>
            <person name="Kublanov I.V."/>
        </authorList>
    </citation>
    <scope>NUCLEOTIDE SEQUENCE</scope>
    <source>
        <strain evidence="5">AArc-xg1-1</strain>
    </source>
</reference>
<dbReference type="InterPro" id="IPR058910">
    <property type="entry name" value="DUF8186_M"/>
</dbReference>
<feature type="domain" description="DUF8186" evidence="3">
    <location>
        <begin position="292"/>
        <end position="447"/>
    </location>
</feature>
<gene>
    <name evidence="5" type="ORF">OB960_18265</name>
</gene>
<dbReference type="InterPro" id="IPR058499">
    <property type="entry name" value="DUF8186"/>
</dbReference>
<evidence type="ECO:0000256" key="1">
    <source>
        <dbReference type="SAM" id="Phobius"/>
    </source>
</evidence>
<evidence type="ECO:0000259" key="2">
    <source>
        <dbReference type="Pfam" id="PF26589"/>
    </source>
</evidence>
<dbReference type="EMBL" id="JAOPKA010000014">
    <property type="protein sequence ID" value="MCU4743335.1"/>
    <property type="molecule type" value="Genomic_DNA"/>
</dbReference>
<dbReference type="Pfam" id="PF26591">
    <property type="entry name" value="DUF8186_C"/>
    <property type="match status" value="1"/>
</dbReference>
<sequence>MLAIRSIVVVLALSVFVSTTAILVGGVTAQTGLTDNPDNSSAIPEYGPAYGVENSTFQILWSEDVDDGNLSVDDFEGANVSSDGEFATRLAKSTDVSFEQPPDAVATWNDGDFEGFSPGGDDESVHPNGASLEDGKYIKDAYVEIYAVQPSTILHEDNGTTQYVAPDGDVLAISDYRVLLPEDDTSGSEQEEWSLTETSVDSIEVKADGETISTDDGHQATLSYEDLSGSVELTVEAEITATIKHVTLDCPDWVVVDRVCEGLWSEEVDHLERSKTVTASRDVVVSQLSESSGTRVGFEADDDRTGAVINANSTWSTIDVDGDVQARSNWWFYTAGKSGWQTMVTSTATESTRTESSMRPLQIHAYPDRERPDVPTQSIAGENSLLIEEAWGTERSGPSLPENIDIDPAETYVDADSIALSSTTLEGEAFDEVTVQGVVQGQSQTVSLDEPQTVRETNLTLSVLESNSTRATVRAEVTENATGNPVPTGQVVIGDRSTSVNASGMAVLEVGSSSSLVRGQYVSQEWWQTDRPYASAEDRTKLPPNFPEFRALVQLGLVTLLWFLPLAAAVFGFDYLSGGSFLGLTNRQ</sequence>
<dbReference type="AlphaFoldDB" id="A0AAP2Z2P3"/>
<evidence type="ECO:0000259" key="4">
    <source>
        <dbReference type="Pfam" id="PF26591"/>
    </source>
</evidence>
<protein>
    <submittedName>
        <fullName evidence="5">Uncharacterized protein</fullName>
    </submittedName>
</protein>
<keyword evidence="1" id="KW-0472">Membrane</keyword>
<feature type="domain" description="DUF8186" evidence="4">
    <location>
        <begin position="454"/>
        <end position="539"/>
    </location>
</feature>
<name>A0AAP2Z2P3_9EURY</name>
<evidence type="ECO:0000313" key="6">
    <source>
        <dbReference type="Proteomes" id="UP001321018"/>
    </source>
</evidence>
<feature type="transmembrane region" description="Helical" evidence="1">
    <location>
        <begin position="551"/>
        <end position="573"/>
    </location>
</feature>
<accession>A0AAP2Z2P3</accession>
<dbReference type="Pfam" id="PF26590">
    <property type="entry name" value="DUF8186_M"/>
    <property type="match status" value="1"/>
</dbReference>
<proteinExistence type="predicted"/>
<dbReference type="Pfam" id="PF26589">
    <property type="entry name" value="DUF8186"/>
    <property type="match status" value="1"/>
</dbReference>
<organism evidence="5 6">
    <name type="scientific">Natronoglomus mannanivorans</name>
    <dbReference type="NCBI Taxonomy" id="2979990"/>
    <lineage>
        <taxon>Archaea</taxon>
        <taxon>Methanobacteriati</taxon>
        <taxon>Methanobacteriota</taxon>
        <taxon>Stenosarchaea group</taxon>
        <taxon>Halobacteria</taxon>
        <taxon>Halobacteriales</taxon>
        <taxon>Natrialbaceae</taxon>
        <taxon>Natronoglomus</taxon>
    </lineage>
</organism>
<keyword evidence="1" id="KW-1133">Transmembrane helix</keyword>
<dbReference type="InterPro" id="IPR058911">
    <property type="entry name" value="DUF8186_C"/>
</dbReference>
<dbReference type="Proteomes" id="UP001321018">
    <property type="component" value="Unassembled WGS sequence"/>
</dbReference>
<comment type="caution">
    <text evidence="5">The sequence shown here is derived from an EMBL/GenBank/DDBJ whole genome shotgun (WGS) entry which is preliminary data.</text>
</comment>
<feature type="domain" description="DUF8186" evidence="2">
    <location>
        <begin position="116"/>
        <end position="285"/>
    </location>
</feature>
<evidence type="ECO:0000313" key="5">
    <source>
        <dbReference type="EMBL" id="MCU4743335.1"/>
    </source>
</evidence>